<dbReference type="RefSeq" id="WP_175277741.1">
    <property type="nucleotide sequence ID" value="NZ_CP054836.1"/>
</dbReference>
<dbReference type="PROSITE" id="PS51353">
    <property type="entry name" value="ARSC"/>
    <property type="match status" value="1"/>
</dbReference>
<reference evidence="3 4" key="1">
    <citation type="submission" date="2020-06" db="EMBL/GenBank/DDBJ databases">
        <title>Oricola thermophila sp. nov. isolated from a tidal sediments.</title>
        <authorList>
            <person name="Kwon K.K."/>
            <person name="Yang S.-H."/>
            <person name="Park M.-J."/>
        </authorList>
    </citation>
    <scope>NUCLEOTIDE SEQUENCE [LARGE SCALE GENOMIC DNA]</scope>
    <source>
        <strain evidence="3 4">MEBiC13590</strain>
    </source>
</reference>
<proteinExistence type="inferred from homology"/>
<protein>
    <submittedName>
        <fullName evidence="3">Arsenate reductase</fullName>
    </submittedName>
</protein>
<sequence>MTFRIFGYPGCTTVKKAREWAEASGLDPQYAHFSALENLEEEIAAWVKAAGIDAVFNARAQTFRKMPAEEQAAIVADDAAKIAAMAADPRLIKRPVATDGRTVLTGFRQADWENAFL</sequence>
<dbReference type="PANTHER" id="PTHR30041:SF8">
    <property type="entry name" value="PROTEIN YFFB"/>
    <property type="match status" value="1"/>
</dbReference>
<gene>
    <name evidence="3" type="ORF">HTY61_16020</name>
</gene>
<dbReference type="InterPro" id="IPR036249">
    <property type="entry name" value="Thioredoxin-like_sf"/>
</dbReference>
<dbReference type="Pfam" id="PF03960">
    <property type="entry name" value="ArsC"/>
    <property type="match status" value="1"/>
</dbReference>
<dbReference type="PANTHER" id="PTHR30041">
    <property type="entry name" value="ARSENATE REDUCTASE"/>
    <property type="match status" value="1"/>
</dbReference>
<name>A0A6N1VFY9_9HYPH</name>
<evidence type="ECO:0000256" key="1">
    <source>
        <dbReference type="ARBA" id="ARBA00007198"/>
    </source>
</evidence>
<dbReference type="SUPFAM" id="SSF52833">
    <property type="entry name" value="Thioredoxin-like"/>
    <property type="match status" value="1"/>
</dbReference>
<dbReference type="KEGG" id="orm:HTY61_16020"/>
<keyword evidence="4" id="KW-1185">Reference proteome</keyword>
<dbReference type="AlphaFoldDB" id="A0A6N1VFY9"/>
<organism evidence="3 4">
    <name type="scientific">Oricola thermophila</name>
    <dbReference type="NCBI Taxonomy" id="2742145"/>
    <lineage>
        <taxon>Bacteria</taxon>
        <taxon>Pseudomonadati</taxon>
        <taxon>Pseudomonadota</taxon>
        <taxon>Alphaproteobacteria</taxon>
        <taxon>Hyphomicrobiales</taxon>
        <taxon>Ahrensiaceae</taxon>
        <taxon>Oricola</taxon>
    </lineage>
</organism>
<dbReference type="InterPro" id="IPR006660">
    <property type="entry name" value="Arsenate_reductase-like"/>
</dbReference>
<dbReference type="EMBL" id="CP054836">
    <property type="protein sequence ID" value="QKV19850.1"/>
    <property type="molecule type" value="Genomic_DNA"/>
</dbReference>
<evidence type="ECO:0000256" key="2">
    <source>
        <dbReference type="PROSITE-ProRule" id="PRU01282"/>
    </source>
</evidence>
<dbReference type="Proteomes" id="UP000509367">
    <property type="component" value="Chromosome"/>
</dbReference>
<accession>A0A6N1VFY9</accession>
<dbReference type="Gene3D" id="3.40.30.10">
    <property type="entry name" value="Glutaredoxin"/>
    <property type="match status" value="1"/>
</dbReference>
<evidence type="ECO:0000313" key="4">
    <source>
        <dbReference type="Proteomes" id="UP000509367"/>
    </source>
</evidence>
<comment type="similarity">
    <text evidence="1 2">Belongs to the ArsC family.</text>
</comment>
<evidence type="ECO:0000313" key="3">
    <source>
        <dbReference type="EMBL" id="QKV19850.1"/>
    </source>
</evidence>